<feature type="compositionally biased region" description="Pro residues" evidence="1">
    <location>
        <begin position="1"/>
        <end position="11"/>
    </location>
</feature>
<feature type="compositionally biased region" description="Low complexity" evidence="1">
    <location>
        <begin position="14"/>
        <end position="24"/>
    </location>
</feature>
<organism evidence="2">
    <name type="scientific">Anthurium amnicola</name>
    <dbReference type="NCBI Taxonomy" id="1678845"/>
    <lineage>
        <taxon>Eukaryota</taxon>
        <taxon>Viridiplantae</taxon>
        <taxon>Streptophyta</taxon>
        <taxon>Embryophyta</taxon>
        <taxon>Tracheophyta</taxon>
        <taxon>Spermatophyta</taxon>
        <taxon>Magnoliopsida</taxon>
        <taxon>Liliopsida</taxon>
        <taxon>Araceae</taxon>
        <taxon>Pothoideae</taxon>
        <taxon>Potheae</taxon>
        <taxon>Anthurium</taxon>
    </lineage>
</organism>
<sequence>WLSPLSTPPNRLPDGLAGAEAVGDADADHARGLRRRSIRHRLRPGLIPDDAAGVRRGCRPHDAGHRPQLAVLQPPPAQVVGSDRSGAPPEAAAAAAADCGREEEAVQEPPEVGPVIDLCALLGVSLTVRLEALCNLLVYR</sequence>
<evidence type="ECO:0000256" key="1">
    <source>
        <dbReference type="SAM" id="MobiDB-lite"/>
    </source>
</evidence>
<protein>
    <submittedName>
        <fullName evidence="2">tRNA-specific 2-thiouridylase mnmA</fullName>
    </submittedName>
</protein>
<feature type="non-terminal residue" evidence="2">
    <location>
        <position position="1"/>
    </location>
</feature>
<evidence type="ECO:0000313" key="2">
    <source>
        <dbReference type="EMBL" id="JAT57848.1"/>
    </source>
</evidence>
<feature type="compositionally biased region" description="Basic residues" evidence="1">
    <location>
        <begin position="32"/>
        <end position="43"/>
    </location>
</feature>
<dbReference type="EMBL" id="GDJX01010088">
    <property type="protein sequence ID" value="JAT57848.1"/>
    <property type="molecule type" value="Transcribed_RNA"/>
</dbReference>
<reference evidence="2" key="1">
    <citation type="submission" date="2015-07" db="EMBL/GenBank/DDBJ databases">
        <title>Transcriptome Assembly of Anthurium amnicola.</title>
        <authorList>
            <person name="Suzuki J."/>
        </authorList>
    </citation>
    <scope>NUCLEOTIDE SEQUENCE</scope>
</reference>
<name>A0A1D1YT66_9ARAE</name>
<feature type="region of interest" description="Disordered" evidence="1">
    <location>
        <begin position="1"/>
        <end position="108"/>
    </location>
</feature>
<dbReference type="AlphaFoldDB" id="A0A1D1YT66"/>
<proteinExistence type="predicted"/>
<gene>
    <name evidence="2" type="primary">mnmA_19</name>
    <name evidence="2" type="ORF">g.26733</name>
</gene>
<accession>A0A1D1YT66</accession>